<dbReference type="AlphaFoldDB" id="W9QI56"/>
<organism evidence="1 2">
    <name type="scientific">Morus notabilis</name>
    <dbReference type="NCBI Taxonomy" id="981085"/>
    <lineage>
        <taxon>Eukaryota</taxon>
        <taxon>Viridiplantae</taxon>
        <taxon>Streptophyta</taxon>
        <taxon>Embryophyta</taxon>
        <taxon>Tracheophyta</taxon>
        <taxon>Spermatophyta</taxon>
        <taxon>Magnoliopsida</taxon>
        <taxon>eudicotyledons</taxon>
        <taxon>Gunneridae</taxon>
        <taxon>Pentapetalae</taxon>
        <taxon>rosids</taxon>
        <taxon>fabids</taxon>
        <taxon>Rosales</taxon>
        <taxon>Moraceae</taxon>
        <taxon>Moreae</taxon>
        <taxon>Morus</taxon>
    </lineage>
</organism>
<reference evidence="2" key="1">
    <citation type="submission" date="2013-01" db="EMBL/GenBank/DDBJ databases">
        <title>Draft Genome Sequence of a Mulberry Tree, Morus notabilis C.K. Schneid.</title>
        <authorList>
            <person name="He N."/>
            <person name="Zhao S."/>
        </authorList>
    </citation>
    <scope>NUCLEOTIDE SEQUENCE</scope>
</reference>
<evidence type="ECO:0000313" key="1">
    <source>
        <dbReference type="EMBL" id="EXB37963.1"/>
    </source>
</evidence>
<gene>
    <name evidence="1" type="ORF">L484_011687</name>
</gene>
<dbReference type="EMBL" id="KE343674">
    <property type="protein sequence ID" value="EXB37963.1"/>
    <property type="molecule type" value="Genomic_DNA"/>
</dbReference>
<dbReference type="Proteomes" id="UP000030645">
    <property type="component" value="Unassembled WGS sequence"/>
</dbReference>
<name>W9QI56_9ROSA</name>
<accession>W9QI56</accession>
<protein>
    <submittedName>
        <fullName evidence="1">Uncharacterized protein</fullName>
    </submittedName>
</protein>
<keyword evidence="2" id="KW-1185">Reference proteome</keyword>
<proteinExistence type="predicted"/>
<evidence type="ECO:0000313" key="2">
    <source>
        <dbReference type="Proteomes" id="UP000030645"/>
    </source>
</evidence>
<sequence length="120" mass="13543">MKKKKKGILAAIAENKAEVNRLRQLHHELQQHRLHKYAKFLNLELPAGVLFEKVANPGLNAELEQYFVLPNSNVQEDGDIDGITAAEVNDVLNKVNMKTAETRRKFTRTSSVHGLGWQLG</sequence>